<sequence length="53" mass="5975">MIIMFIAVENCDNQQVIICMLYIYYLGVIEIGLVKGAFNLWITVKRGCFGVTG</sequence>
<evidence type="ECO:0000313" key="2">
    <source>
        <dbReference type="Proteomes" id="UP000250123"/>
    </source>
</evidence>
<evidence type="ECO:0000313" key="1">
    <source>
        <dbReference type="EMBL" id="SQH76511.1"/>
    </source>
</evidence>
<dbReference type="AlphaFoldDB" id="A0A330M2T9"/>
<gene>
    <name evidence="1" type="ORF">SHEWBE_2548</name>
</gene>
<name>A0A330M2T9_9GAMM</name>
<reference evidence="2" key="1">
    <citation type="submission" date="2018-06" db="EMBL/GenBank/DDBJ databases">
        <authorList>
            <person name="Cea G.-C."/>
            <person name="William W."/>
        </authorList>
    </citation>
    <scope>NUCLEOTIDE SEQUENCE [LARGE SCALE GENOMIC DNA]</scope>
    <source>
        <strain evidence="2">DB21MT-2</strain>
    </source>
</reference>
<dbReference type="KEGG" id="sbk:SHEWBE_2548"/>
<dbReference type="EMBL" id="LS483452">
    <property type="protein sequence ID" value="SQH76511.1"/>
    <property type="molecule type" value="Genomic_DNA"/>
</dbReference>
<dbReference type="Proteomes" id="UP000250123">
    <property type="component" value="Chromosome SHEWBE"/>
</dbReference>
<protein>
    <submittedName>
        <fullName evidence="1">Uncharacterized protein</fullName>
    </submittedName>
</protein>
<organism evidence="1 2">
    <name type="scientific">Shewanella benthica</name>
    <dbReference type="NCBI Taxonomy" id="43661"/>
    <lineage>
        <taxon>Bacteria</taxon>
        <taxon>Pseudomonadati</taxon>
        <taxon>Pseudomonadota</taxon>
        <taxon>Gammaproteobacteria</taxon>
        <taxon>Alteromonadales</taxon>
        <taxon>Shewanellaceae</taxon>
        <taxon>Shewanella</taxon>
    </lineage>
</organism>
<proteinExistence type="predicted"/>
<accession>A0A330M2T9</accession>